<evidence type="ECO:0000256" key="3">
    <source>
        <dbReference type="ARBA" id="ARBA00022748"/>
    </source>
</evidence>
<dbReference type="SUPFAM" id="SSF82093">
    <property type="entry name" value="Heme chaperone CcmE"/>
    <property type="match status" value="1"/>
</dbReference>
<dbReference type="GO" id="GO:0017004">
    <property type="term" value="P:cytochrome complex assembly"/>
    <property type="evidence" value="ECO:0007669"/>
    <property type="project" value="UniProtKB-KW"/>
</dbReference>
<keyword evidence="6" id="KW-1185">Reference proteome</keyword>
<organism evidence="5 6">
    <name type="scientific">Pseudodesulfovibrio alkaliphilus</name>
    <dbReference type="NCBI Taxonomy" id="2661613"/>
    <lineage>
        <taxon>Bacteria</taxon>
        <taxon>Pseudomonadati</taxon>
        <taxon>Thermodesulfobacteriota</taxon>
        <taxon>Desulfovibrionia</taxon>
        <taxon>Desulfovibrionales</taxon>
        <taxon>Desulfovibrionaceae</taxon>
    </lineage>
</organism>
<gene>
    <name evidence="5" type="ORF">GKC30_01485</name>
</gene>
<keyword evidence="2" id="KW-0479">Metal-binding</keyword>
<dbReference type="Proteomes" id="UP000461162">
    <property type="component" value="Unassembled WGS sequence"/>
</dbReference>
<dbReference type="EMBL" id="WODC01000001">
    <property type="protein sequence ID" value="MUM76301.1"/>
    <property type="molecule type" value="Genomic_DNA"/>
</dbReference>
<evidence type="ECO:0000256" key="4">
    <source>
        <dbReference type="ARBA" id="ARBA00023136"/>
    </source>
</evidence>
<comment type="subcellular location">
    <subcellularLocation>
        <location evidence="1">Membrane</location>
    </subcellularLocation>
</comment>
<keyword evidence="3" id="KW-0201">Cytochrome c-type biogenesis</keyword>
<dbReference type="InterPro" id="IPR004329">
    <property type="entry name" value="CcmE"/>
</dbReference>
<keyword evidence="2" id="KW-0349">Heme</keyword>
<protein>
    <submittedName>
        <fullName evidence="5">Cytochrome c maturation protein CcmE</fullName>
    </submittedName>
</protein>
<dbReference type="GO" id="GO:0017003">
    <property type="term" value="P:protein-heme linkage"/>
    <property type="evidence" value="ECO:0007669"/>
    <property type="project" value="InterPro"/>
</dbReference>
<dbReference type="AlphaFoldDB" id="A0A7K1KJY2"/>
<dbReference type="GO" id="GO:0005886">
    <property type="term" value="C:plasma membrane"/>
    <property type="evidence" value="ECO:0007669"/>
    <property type="project" value="InterPro"/>
</dbReference>
<dbReference type="GO" id="GO:0020037">
    <property type="term" value="F:heme binding"/>
    <property type="evidence" value="ECO:0007669"/>
    <property type="project" value="InterPro"/>
</dbReference>
<evidence type="ECO:0000313" key="6">
    <source>
        <dbReference type="Proteomes" id="UP000461162"/>
    </source>
</evidence>
<sequence>MAKKSNKTVYAVALTLFLGGLGYLIFSGLTQDSMYFLNVSEALAVEPGEVRQARLFGKVSPEGLVLDPDNLGAAFNLIDKMDPTKILRVEYRGALPDTFKEDVEVIVEGGLDPAATVFTARTLVTKCPSKYEEESRQMEQAKG</sequence>
<reference evidence="5 6" key="1">
    <citation type="submission" date="2019-11" db="EMBL/GenBank/DDBJ databases">
        <title>Pseudodesulfovibrio alkaliphilus, sp. nov., an alkaliphilic sulfate-reducing bacteria from mud volcano of Taman peninsula, Russia.</title>
        <authorList>
            <person name="Frolova A."/>
            <person name="Merkel A.Y."/>
            <person name="Slobodkin A.I."/>
        </authorList>
    </citation>
    <scope>NUCLEOTIDE SEQUENCE [LARGE SCALE GENOMIC DNA]</scope>
    <source>
        <strain evidence="5 6">F-1</strain>
    </source>
</reference>
<evidence type="ECO:0000256" key="2">
    <source>
        <dbReference type="ARBA" id="ARBA00022617"/>
    </source>
</evidence>
<dbReference type="RefSeq" id="WP_155931797.1">
    <property type="nucleotide sequence ID" value="NZ_WODC01000001.1"/>
</dbReference>
<dbReference type="InterPro" id="IPR036127">
    <property type="entry name" value="CcmE-like_sf"/>
</dbReference>
<comment type="caution">
    <text evidence="5">The sequence shown here is derived from an EMBL/GenBank/DDBJ whole genome shotgun (WGS) entry which is preliminary data.</text>
</comment>
<accession>A0A7K1KJY2</accession>
<evidence type="ECO:0000313" key="5">
    <source>
        <dbReference type="EMBL" id="MUM76301.1"/>
    </source>
</evidence>
<keyword evidence="4" id="KW-0472">Membrane</keyword>
<name>A0A7K1KJY2_9BACT</name>
<evidence type="ECO:0000256" key="1">
    <source>
        <dbReference type="ARBA" id="ARBA00004370"/>
    </source>
</evidence>
<keyword evidence="2" id="KW-0408">Iron</keyword>
<dbReference type="InterPro" id="IPR012340">
    <property type="entry name" value="NA-bd_OB-fold"/>
</dbReference>
<proteinExistence type="predicted"/>
<dbReference type="Pfam" id="PF03100">
    <property type="entry name" value="CcmE"/>
    <property type="match status" value="1"/>
</dbReference>
<dbReference type="Gene3D" id="2.40.50.140">
    <property type="entry name" value="Nucleic acid-binding proteins"/>
    <property type="match status" value="1"/>
</dbReference>